<feature type="domain" description="Bacterial bifunctional deaminase-reductase C-terminal" evidence="1">
    <location>
        <begin position="4"/>
        <end position="169"/>
    </location>
</feature>
<name>A0A2T0M419_9PSEU</name>
<dbReference type="OrthoDB" id="7342392at2"/>
<dbReference type="InterPro" id="IPR002734">
    <property type="entry name" value="RibDG_C"/>
</dbReference>
<dbReference type="GO" id="GO:0009231">
    <property type="term" value="P:riboflavin biosynthetic process"/>
    <property type="evidence" value="ECO:0007669"/>
    <property type="project" value="InterPro"/>
</dbReference>
<evidence type="ECO:0000259" key="1">
    <source>
        <dbReference type="Pfam" id="PF01872"/>
    </source>
</evidence>
<dbReference type="GO" id="GO:0008703">
    <property type="term" value="F:5-amino-6-(5-phosphoribosylamino)uracil reductase activity"/>
    <property type="evidence" value="ECO:0007669"/>
    <property type="project" value="InterPro"/>
</dbReference>
<reference evidence="2 3" key="1">
    <citation type="submission" date="2018-03" db="EMBL/GenBank/DDBJ databases">
        <title>Genomic Encyclopedia of Type Strains, Phase III (KMG-III): the genomes of soil and plant-associated and newly described type strains.</title>
        <authorList>
            <person name="Whitman W."/>
        </authorList>
    </citation>
    <scope>NUCLEOTIDE SEQUENCE [LARGE SCALE GENOMIC DNA]</scope>
    <source>
        <strain evidence="2 3">CGMCC 4.7125</strain>
    </source>
</reference>
<dbReference type="Pfam" id="PF01872">
    <property type="entry name" value="RibD_C"/>
    <property type="match status" value="1"/>
</dbReference>
<dbReference type="InterPro" id="IPR024072">
    <property type="entry name" value="DHFR-like_dom_sf"/>
</dbReference>
<proteinExistence type="predicted"/>
<dbReference type="AlphaFoldDB" id="A0A2T0M419"/>
<protein>
    <submittedName>
        <fullName evidence="2">Dihydrofolate reductase</fullName>
    </submittedName>
</protein>
<dbReference type="EMBL" id="PVNH01000001">
    <property type="protein sequence ID" value="PRX51477.1"/>
    <property type="molecule type" value="Genomic_DNA"/>
</dbReference>
<dbReference type="Proteomes" id="UP000238362">
    <property type="component" value="Unassembled WGS sequence"/>
</dbReference>
<dbReference type="SUPFAM" id="SSF53597">
    <property type="entry name" value="Dihydrofolate reductase-like"/>
    <property type="match status" value="1"/>
</dbReference>
<dbReference type="Gene3D" id="3.40.430.10">
    <property type="entry name" value="Dihydrofolate Reductase, subunit A"/>
    <property type="match status" value="1"/>
</dbReference>
<comment type="caution">
    <text evidence="2">The sequence shown here is derived from an EMBL/GenBank/DDBJ whole genome shotgun (WGS) entry which is preliminary data.</text>
</comment>
<keyword evidence="3" id="KW-1185">Reference proteome</keyword>
<evidence type="ECO:0000313" key="2">
    <source>
        <dbReference type="EMBL" id="PRX51477.1"/>
    </source>
</evidence>
<evidence type="ECO:0000313" key="3">
    <source>
        <dbReference type="Proteomes" id="UP000238362"/>
    </source>
</evidence>
<organism evidence="2 3">
    <name type="scientific">Prauserella shujinwangii</name>
    <dbReference type="NCBI Taxonomy" id="1453103"/>
    <lineage>
        <taxon>Bacteria</taxon>
        <taxon>Bacillati</taxon>
        <taxon>Actinomycetota</taxon>
        <taxon>Actinomycetes</taxon>
        <taxon>Pseudonocardiales</taxon>
        <taxon>Pseudonocardiaceae</taxon>
        <taxon>Prauserella</taxon>
    </lineage>
</organism>
<accession>A0A2T0M419</accession>
<dbReference type="RefSeq" id="WP_106176932.1">
    <property type="nucleotide sequence ID" value="NZ_PVNH01000001.1"/>
</dbReference>
<gene>
    <name evidence="2" type="ORF">B0I33_101631</name>
</gene>
<sequence length="177" mass="19400">MGRIISNFFIALDGVVEKPETWHMPYFNDEMGAIIGSGMQTNKAFLMGRKLYEEWSAHWTASTDEIADYFNTIPKYVVSSSLRDPAWNNTTVVPGDPEAVRAVKDGVDGDIAMSGSATTARWLLAHGLLDELRLLLHPIAAGEGQKLFEGNATHKLELADCTTLSTGVLNLAYRPVS</sequence>